<dbReference type="Gene3D" id="1.10.10.650">
    <property type="entry name" value="RuvA domain 2-like"/>
    <property type="match status" value="1"/>
</dbReference>
<reference evidence="2 3" key="1">
    <citation type="journal article" date="2014" name="Int. J. Syst. Evol. Microbiol.">
        <title>Listeria floridensis sp. nov., Listeria aquatica sp. nov., Listeria cornellensis sp. nov., Listeria riparia sp. nov. and Listeria grandensis sp. nov., from agricultural and natural environments.</title>
        <authorList>
            <person name="den Bakker H.C."/>
            <person name="Warchocki S."/>
            <person name="Wright E.M."/>
            <person name="Allred A.F."/>
            <person name="Ahlstrom C."/>
            <person name="Manuel C.S."/>
            <person name="Stasiewicz M.J."/>
            <person name="Burrell A."/>
            <person name="Roof S."/>
            <person name="Strawn L."/>
            <person name="Fortes E.D."/>
            <person name="Nightingale K.K."/>
            <person name="Kephart D."/>
            <person name="Wiedmann M."/>
        </authorList>
    </citation>
    <scope>NUCLEOTIDE SEQUENCE [LARGE SCALE GENOMIC DNA]</scope>
    <source>
        <strain evidence="2 3">FSL S10-1188</strain>
    </source>
</reference>
<accession>W7AZN4</accession>
<dbReference type="PANTHER" id="PTHR10724">
    <property type="entry name" value="30S RIBOSOMAL PROTEIN S1"/>
    <property type="match status" value="1"/>
</dbReference>
<protein>
    <submittedName>
        <fullName evidence="2">Toxin expression-transcriptional accessory protein</fullName>
    </submittedName>
</protein>
<dbReference type="InterPro" id="IPR018974">
    <property type="entry name" value="Tex-like_N"/>
</dbReference>
<organism evidence="2 3">
    <name type="scientific">Listeria aquatica FSL S10-1188</name>
    <dbReference type="NCBI Taxonomy" id="1265818"/>
    <lineage>
        <taxon>Bacteria</taxon>
        <taxon>Bacillati</taxon>
        <taxon>Bacillota</taxon>
        <taxon>Bacilli</taxon>
        <taxon>Bacillales</taxon>
        <taxon>Listeriaceae</taxon>
        <taxon>Listeria</taxon>
    </lineage>
</organism>
<dbReference type="FunFam" id="1.10.10.650:FF:000001">
    <property type="entry name" value="S1 RNA-binding domain 1"/>
    <property type="match status" value="1"/>
</dbReference>
<dbReference type="GO" id="GO:0003735">
    <property type="term" value="F:structural constituent of ribosome"/>
    <property type="evidence" value="ECO:0007669"/>
    <property type="project" value="TreeGrafter"/>
</dbReference>
<name>W7AZN4_9LIST</name>
<dbReference type="PATRIC" id="fig|1265818.5.peg.1689"/>
<evidence type="ECO:0000313" key="3">
    <source>
        <dbReference type="Proteomes" id="UP000019246"/>
    </source>
</evidence>
<dbReference type="AlphaFoldDB" id="W7AZN4"/>
<sequence length="211" mass="25083">MEQSIMPFIYKKLDYQKTQIDAVIKLLEDGNTVPFIARYRKENTGSLDEVAIRDIEETYDYVLKLETRKEEILRLIEEQGKLTDELREQIIKADQQQKLEDLYRPYKQKKRTKATIAKEHGLEPLAKFLWTFSDADVEQEAKGYLSEDVVDVNAALLGAHEIIAEEVSDQPEYREWIRNFTRKFGMIHTEKKEKMLWMKKPYMKCIMIIRK</sequence>
<evidence type="ECO:0000313" key="2">
    <source>
        <dbReference type="EMBL" id="EUJ19082.1"/>
    </source>
</evidence>
<dbReference type="Pfam" id="PF09371">
    <property type="entry name" value="Tex_N"/>
    <property type="match status" value="1"/>
</dbReference>
<dbReference type="PANTHER" id="PTHR10724:SF10">
    <property type="entry name" value="S1 RNA-BINDING DOMAIN-CONTAINING PROTEIN 1"/>
    <property type="match status" value="1"/>
</dbReference>
<gene>
    <name evidence="2" type="ORF">MAQA_08378</name>
</gene>
<dbReference type="SUPFAM" id="SSF158832">
    <property type="entry name" value="Tex N-terminal region-like"/>
    <property type="match status" value="1"/>
</dbReference>
<dbReference type="InterPro" id="IPR023323">
    <property type="entry name" value="Tex-like_dom_sf"/>
</dbReference>
<dbReference type="InterPro" id="IPR050437">
    <property type="entry name" value="Ribos_protein_bS1-like"/>
</dbReference>
<dbReference type="EMBL" id="AOCG01000008">
    <property type="protein sequence ID" value="EUJ19082.1"/>
    <property type="molecule type" value="Genomic_DNA"/>
</dbReference>
<feature type="domain" description="Tex-like protein N-terminal" evidence="1">
    <location>
        <begin position="4"/>
        <end position="77"/>
    </location>
</feature>
<dbReference type="Gene3D" id="1.10.3500.10">
    <property type="entry name" value="Tex N-terminal region-like"/>
    <property type="match status" value="1"/>
</dbReference>
<evidence type="ECO:0000259" key="1">
    <source>
        <dbReference type="Pfam" id="PF09371"/>
    </source>
</evidence>
<dbReference type="InterPro" id="IPR023319">
    <property type="entry name" value="Tex-like_HTH_dom_sf"/>
</dbReference>
<keyword evidence="3" id="KW-1185">Reference proteome</keyword>
<dbReference type="GO" id="GO:0003729">
    <property type="term" value="F:mRNA binding"/>
    <property type="evidence" value="ECO:0007669"/>
    <property type="project" value="TreeGrafter"/>
</dbReference>
<dbReference type="Proteomes" id="UP000019246">
    <property type="component" value="Unassembled WGS sequence"/>
</dbReference>
<comment type="caution">
    <text evidence="2">The sequence shown here is derived from an EMBL/GenBank/DDBJ whole genome shotgun (WGS) entry which is preliminary data.</text>
</comment>
<proteinExistence type="predicted"/>
<dbReference type="GO" id="GO:0006412">
    <property type="term" value="P:translation"/>
    <property type="evidence" value="ECO:0007669"/>
    <property type="project" value="TreeGrafter"/>
</dbReference>
<dbReference type="STRING" id="1265818.MAQA_08378"/>